<keyword evidence="12" id="KW-0249">Electron transport</keyword>
<dbReference type="InterPro" id="IPR001128">
    <property type="entry name" value="Cyt_P450"/>
</dbReference>
<comment type="cofactor">
    <cofactor evidence="1">
        <name>FMN</name>
        <dbReference type="ChEBI" id="CHEBI:58210"/>
    </cofactor>
</comment>
<dbReference type="InterPro" id="IPR002401">
    <property type="entry name" value="Cyt_P450_E_grp-I"/>
</dbReference>
<dbReference type="Pfam" id="PF00067">
    <property type="entry name" value="p450"/>
    <property type="match status" value="1"/>
</dbReference>
<keyword evidence="13" id="KW-0560">Oxidoreductase</keyword>
<dbReference type="PANTHER" id="PTHR24305">
    <property type="entry name" value="CYTOCHROME P450"/>
    <property type="match status" value="1"/>
</dbReference>
<keyword evidence="14" id="KW-0408">Iron</keyword>
<sequence>MEPAAIPGPVGRWLFGNLADIDAERPMQSLCDLTREYGPIWKFRMGGKERIVIGSQALMNEVCDERRFAKIITASLQEARNGVFDGLGTAYGPQEENWGIAHRVLAPRFGMGAIRNMFDETQDIVTQLVAKWDRHGPNHAIEVTDDFTRLTLDVIALCAMGHRFNSFYTKGMNPFVRAMSGFLKTSGDRARRFKPMQLLCVAENQAYWRDIDILRTMSMAIINERKEQPADKEDLLHSMLHGTDPDTGKRMTDDNIVDNMITFLIAGHETTSGLLSFTFYYLLTNPKTYALAQQEVDYTVGPGPITPHHLKKLPYINAVLRESLRLTPTVPSIALAAKERTVLGGKYAVDAGTPIIALFPMVHRDPAVYGSDADKFRPERMLDEEFHYREKQYPH</sequence>
<dbReference type="OrthoDB" id="3773072at2759"/>
<evidence type="ECO:0000256" key="8">
    <source>
        <dbReference type="ARBA" id="ARBA00022643"/>
    </source>
</evidence>
<evidence type="ECO:0000256" key="7">
    <source>
        <dbReference type="ARBA" id="ARBA00022630"/>
    </source>
</evidence>
<dbReference type="Gene3D" id="1.10.630.10">
    <property type="entry name" value="Cytochrome P450"/>
    <property type="match status" value="1"/>
</dbReference>
<keyword evidence="17" id="KW-1185">Reference proteome</keyword>
<dbReference type="FunFam" id="1.10.630.10:FF:000040">
    <property type="entry name" value="Bifunctional cytochrome P450/NADPH--P450 reductase"/>
    <property type="match status" value="1"/>
</dbReference>
<dbReference type="Proteomes" id="UP000799423">
    <property type="component" value="Unassembled WGS sequence"/>
</dbReference>
<dbReference type="AlphaFoldDB" id="A0A6A7ALE5"/>
<keyword evidence="7" id="KW-0285">Flavoprotein</keyword>
<dbReference type="InterPro" id="IPR050121">
    <property type="entry name" value="Cytochrome_P450_monoxygenase"/>
</dbReference>
<evidence type="ECO:0000256" key="15">
    <source>
        <dbReference type="ARBA" id="ARBA00023033"/>
    </source>
</evidence>
<evidence type="ECO:0000256" key="3">
    <source>
        <dbReference type="ARBA" id="ARBA00001974"/>
    </source>
</evidence>
<proteinExistence type="inferred from homology"/>
<keyword evidence="9" id="KW-0479">Metal-binding</keyword>
<gene>
    <name evidence="16" type="ORF">T440DRAFT_484585</name>
</gene>
<keyword evidence="10" id="KW-0274">FAD</keyword>
<keyword evidence="8" id="KW-0288">FMN</keyword>
<comment type="similarity">
    <text evidence="4">In the N-terminal section; belongs to the cytochrome P450 family.</text>
</comment>
<dbReference type="InterPro" id="IPR036396">
    <property type="entry name" value="Cyt_P450_sf"/>
</dbReference>
<evidence type="ECO:0000256" key="9">
    <source>
        <dbReference type="ARBA" id="ARBA00022723"/>
    </source>
</evidence>
<keyword evidence="11" id="KW-0521">NADP</keyword>
<keyword evidence="5" id="KW-0813">Transport</keyword>
<evidence type="ECO:0000256" key="12">
    <source>
        <dbReference type="ARBA" id="ARBA00022982"/>
    </source>
</evidence>
<evidence type="ECO:0000256" key="5">
    <source>
        <dbReference type="ARBA" id="ARBA00022448"/>
    </source>
</evidence>
<dbReference type="SUPFAM" id="SSF48264">
    <property type="entry name" value="Cytochrome P450"/>
    <property type="match status" value="1"/>
</dbReference>
<feature type="non-terminal residue" evidence="16">
    <location>
        <position position="395"/>
    </location>
</feature>
<dbReference type="GO" id="GO:0020037">
    <property type="term" value="F:heme binding"/>
    <property type="evidence" value="ECO:0007669"/>
    <property type="project" value="InterPro"/>
</dbReference>
<dbReference type="GO" id="GO:0016705">
    <property type="term" value="F:oxidoreductase activity, acting on paired donors, with incorporation or reduction of molecular oxygen"/>
    <property type="evidence" value="ECO:0007669"/>
    <property type="project" value="InterPro"/>
</dbReference>
<evidence type="ECO:0000256" key="14">
    <source>
        <dbReference type="ARBA" id="ARBA00023004"/>
    </source>
</evidence>
<evidence type="ECO:0000256" key="10">
    <source>
        <dbReference type="ARBA" id="ARBA00022827"/>
    </source>
</evidence>
<organism evidence="16 17">
    <name type="scientific">Plenodomus tracheiphilus IPT5</name>
    <dbReference type="NCBI Taxonomy" id="1408161"/>
    <lineage>
        <taxon>Eukaryota</taxon>
        <taxon>Fungi</taxon>
        <taxon>Dikarya</taxon>
        <taxon>Ascomycota</taxon>
        <taxon>Pezizomycotina</taxon>
        <taxon>Dothideomycetes</taxon>
        <taxon>Pleosporomycetidae</taxon>
        <taxon>Pleosporales</taxon>
        <taxon>Pleosporineae</taxon>
        <taxon>Leptosphaeriaceae</taxon>
        <taxon>Plenodomus</taxon>
    </lineage>
</organism>
<protein>
    <submittedName>
        <fullName evidence="16">Cytochrome P450</fullName>
    </submittedName>
</protein>
<evidence type="ECO:0000313" key="16">
    <source>
        <dbReference type="EMBL" id="KAF2843876.1"/>
    </source>
</evidence>
<evidence type="ECO:0000256" key="11">
    <source>
        <dbReference type="ARBA" id="ARBA00022857"/>
    </source>
</evidence>
<dbReference type="PANTHER" id="PTHR24305:SF108">
    <property type="entry name" value="P450, PUTATIVE (EUROFUNG)-RELATED"/>
    <property type="match status" value="1"/>
</dbReference>
<comment type="cofactor">
    <cofactor evidence="2">
        <name>heme</name>
        <dbReference type="ChEBI" id="CHEBI:30413"/>
    </cofactor>
</comment>
<dbReference type="EMBL" id="MU006499">
    <property type="protein sequence ID" value="KAF2843876.1"/>
    <property type="molecule type" value="Genomic_DNA"/>
</dbReference>
<evidence type="ECO:0000313" key="17">
    <source>
        <dbReference type="Proteomes" id="UP000799423"/>
    </source>
</evidence>
<evidence type="ECO:0000256" key="1">
    <source>
        <dbReference type="ARBA" id="ARBA00001917"/>
    </source>
</evidence>
<evidence type="ECO:0000256" key="4">
    <source>
        <dbReference type="ARBA" id="ARBA00010018"/>
    </source>
</evidence>
<evidence type="ECO:0000256" key="13">
    <source>
        <dbReference type="ARBA" id="ARBA00023002"/>
    </source>
</evidence>
<dbReference type="PRINTS" id="PR00385">
    <property type="entry name" value="P450"/>
</dbReference>
<name>A0A6A7ALE5_9PLEO</name>
<reference evidence="16" key="1">
    <citation type="submission" date="2020-01" db="EMBL/GenBank/DDBJ databases">
        <authorList>
            <consortium name="DOE Joint Genome Institute"/>
            <person name="Haridas S."/>
            <person name="Albert R."/>
            <person name="Binder M."/>
            <person name="Bloem J."/>
            <person name="Labutti K."/>
            <person name="Salamov A."/>
            <person name="Andreopoulos B."/>
            <person name="Baker S.E."/>
            <person name="Barry K."/>
            <person name="Bills G."/>
            <person name="Bluhm B.H."/>
            <person name="Cannon C."/>
            <person name="Castanera R."/>
            <person name="Culley D.E."/>
            <person name="Daum C."/>
            <person name="Ezra D."/>
            <person name="Gonzalez J.B."/>
            <person name="Henrissat B."/>
            <person name="Kuo A."/>
            <person name="Liang C."/>
            <person name="Lipzen A."/>
            <person name="Lutzoni F."/>
            <person name="Magnuson J."/>
            <person name="Mondo S."/>
            <person name="Nolan M."/>
            <person name="Ohm R."/>
            <person name="Pangilinan J."/>
            <person name="Park H.-J."/>
            <person name="Ramirez L."/>
            <person name="Alfaro M."/>
            <person name="Sun H."/>
            <person name="Tritt A."/>
            <person name="Yoshinaga Y."/>
            <person name="Zwiers L.-H."/>
            <person name="Turgeon B.G."/>
            <person name="Goodwin S.B."/>
            <person name="Spatafora J.W."/>
            <person name="Crous P.W."/>
            <person name="Grigoriev I.V."/>
        </authorList>
    </citation>
    <scope>NUCLEOTIDE SEQUENCE</scope>
    <source>
        <strain evidence="16">IPT5</strain>
    </source>
</reference>
<evidence type="ECO:0000256" key="2">
    <source>
        <dbReference type="ARBA" id="ARBA00001971"/>
    </source>
</evidence>
<dbReference type="GO" id="GO:0005506">
    <property type="term" value="F:iron ion binding"/>
    <property type="evidence" value="ECO:0007669"/>
    <property type="project" value="InterPro"/>
</dbReference>
<keyword evidence="6" id="KW-0349">Heme</keyword>
<dbReference type="PRINTS" id="PR00463">
    <property type="entry name" value="EP450I"/>
</dbReference>
<dbReference type="GO" id="GO:0004497">
    <property type="term" value="F:monooxygenase activity"/>
    <property type="evidence" value="ECO:0007669"/>
    <property type="project" value="UniProtKB-KW"/>
</dbReference>
<comment type="cofactor">
    <cofactor evidence="3">
        <name>FAD</name>
        <dbReference type="ChEBI" id="CHEBI:57692"/>
    </cofactor>
</comment>
<evidence type="ECO:0000256" key="6">
    <source>
        <dbReference type="ARBA" id="ARBA00022617"/>
    </source>
</evidence>
<accession>A0A6A7ALE5</accession>
<keyword evidence="15" id="KW-0503">Monooxygenase</keyword>